<feature type="non-terminal residue" evidence="1">
    <location>
        <position position="240"/>
    </location>
</feature>
<evidence type="ECO:0000313" key="2">
    <source>
        <dbReference type="Proteomes" id="UP001320706"/>
    </source>
</evidence>
<organism evidence="1 2">
    <name type="scientific">Zalaria obscura</name>
    <dbReference type="NCBI Taxonomy" id="2024903"/>
    <lineage>
        <taxon>Eukaryota</taxon>
        <taxon>Fungi</taxon>
        <taxon>Dikarya</taxon>
        <taxon>Ascomycota</taxon>
        <taxon>Pezizomycotina</taxon>
        <taxon>Dothideomycetes</taxon>
        <taxon>Dothideomycetidae</taxon>
        <taxon>Dothideales</taxon>
        <taxon>Zalariaceae</taxon>
        <taxon>Zalaria</taxon>
    </lineage>
</organism>
<dbReference type="Proteomes" id="UP001320706">
    <property type="component" value="Unassembled WGS sequence"/>
</dbReference>
<sequence length="240" mass="24469">MPDLTGDPKQHPPSTFSTSLSGHCLCGSIAVTITDSELFTKRRGHLCHCANCRKVAGSYVSSNLVIEKDKVAIEDRNGTLKEFVDTETGSGNALSRFFCGTCGNAQWMTSVMADPTTTAEPAVASCVNSCAASDLDCQASCVGVPAASNSALVSSATNCMAKCPQGNAQAYPDCIEGCINSYFLTSTSIPTMGGTTVLSAYGTPTSGALLTATAVTTTKATTGPAAESSEASSLSQVASS</sequence>
<protein>
    <submittedName>
        <fullName evidence="1">Uncharacterized protein</fullName>
    </submittedName>
</protein>
<accession>A0ACC3SC15</accession>
<evidence type="ECO:0000313" key="1">
    <source>
        <dbReference type="EMBL" id="KAK8205510.1"/>
    </source>
</evidence>
<reference evidence="1" key="1">
    <citation type="submission" date="2024-02" db="EMBL/GenBank/DDBJ databases">
        <title>Metagenome Assembled Genome of Zalaria obscura JY119.</title>
        <authorList>
            <person name="Vighnesh L."/>
            <person name="Jagadeeshwari U."/>
            <person name="Venkata Ramana C."/>
            <person name="Sasikala C."/>
        </authorList>
    </citation>
    <scope>NUCLEOTIDE SEQUENCE</scope>
    <source>
        <strain evidence="1">JY119</strain>
    </source>
</reference>
<proteinExistence type="predicted"/>
<gene>
    <name evidence="1" type="ORF">M8818_004879</name>
</gene>
<name>A0ACC3SC15_9PEZI</name>
<comment type="caution">
    <text evidence="1">The sequence shown here is derived from an EMBL/GenBank/DDBJ whole genome shotgun (WGS) entry which is preliminary data.</text>
</comment>
<keyword evidence="2" id="KW-1185">Reference proteome</keyword>
<dbReference type="EMBL" id="JAMKPW020000024">
    <property type="protein sequence ID" value="KAK8205510.1"/>
    <property type="molecule type" value="Genomic_DNA"/>
</dbReference>